<sequence>MAEQTMLHSTTEHSPAQKPAMKPEFLPKGVAAAAAKSSTLRIRRETPHPRGFEKGSPPDFSCIDMAPAGLKHKGKIPSKRSILYQKMISHHENAVESSEDEIEPVSLAERDEFDNHKNSHGHGEQFIPRPGAIGSQAQSAARAPATSPLAAESVTTAQVDRPLSFRPKHDLEESALGLAAGPARASSREGGMDTYTVETDQAAVIDQIVSTEICLAAQVDDGSDSSYGQGQHTPDTPFGESFYIAESEDRVARTPTQYSPDDESTATGPGDPSSKVFAGDQSDDGIPRPKYRELPDVHIEDFRNFPPFSNQDYYLTSDGRDPKFSRRIPQAGPTLVPRYYVKATILSAAEANGREKAESVDRPAITAVCGSETEEDSDDLVELEDTEARRPGKPKEFGNASHYGSGTEPMHCKVCEKFHIPPGSTISLSIRDTCGSFLPAWFPAENYPRGHAWRVFTGLINEIKKLEDYESGRMPLKIPWDKYFHEEHPKWAAAGYPRGGWFKCRDGPDASPVERSCKSCRRPPSKTELQIERENPVILMEHVTARKQFLQTWVDDRQRIVAEKDKAIALQVIRDEMMPQQPLASPAFSTFSTSSSVGSGSQESDSRGKGKGKGKESETDDCAEETSKSDERAILEAMWNHQGPMSTLKIPEQTSSSTRSTLPDRDEDALMMKSSGPRSVSHRQSSSLGAHMFTTLLASKSPQL</sequence>
<feature type="compositionally biased region" description="Basic and acidic residues" evidence="1">
    <location>
        <begin position="114"/>
        <end position="123"/>
    </location>
</feature>
<name>A0A218ZCQ2_9HELO</name>
<feature type="compositionally biased region" description="Low complexity" evidence="1">
    <location>
        <begin position="584"/>
        <end position="603"/>
    </location>
</feature>
<reference evidence="2 3" key="1">
    <citation type="submission" date="2017-04" db="EMBL/GenBank/DDBJ databases">
        <title>Draft genome sequence of Marssonina coronaria NL1: causal agent of apple blotch.</title>
        <authorList>
            <person name="Cheng Q."/>
        </authorList>
    </citation>
    <scope>NUCLEOTIDE SEQUENCE [LARGE SCALE GENOMIC DNA]</scope>
    <source>
        <strain evidence="2 3">NL1</strain>
    </source>
</reference>
<dbReference type="AlphaFoldDB" id="A0A218ZCQ2"/>
<feature type="region of interest" description="Disordered" evidence="1">
    <location>
        <begin position="250"/>
        <end position="291"/>
    </location>
</feature>
<feature type="region of interest" description="Disordered" evidence="1">
    <location>
        <begin position="584"/>
        <end position="704"/>
    </location>
</feature>
<protein>
    <submittedName>
        <fullName evidence="2">Uncharacterized protein</fullName>
    </submittedName>
</protein>
<feature type="compositionally biased region" description="Basic and acidic residues" evidence="1">
    <location>
        <begin position="604"/>
        <end position="617"/>
    </location>
</feature>
<feature type="compositionally biased region" description="Low complexity" evidence="1">
    <location>
        <begin position="139"/>
        <end position="151"/>
    </location>
</feature>
<dbReference type="Proteomes" id="UP000242519">
    <property type="component" value="Unassembled WGS sequence"/>
</dbReference>
<feature type="compositionally biased region" description="Polar residues" evidence="1">
    <location>
        <begin position="1"/>
        <end position="14"/>
    </location>
</feature>
<feature type="region of interest" description="Disordered" evidence="1">
    <location>
        <begin position="114"/>
        <end position="167"/>
    </location>
</feature>
<evidence type="ECO:0000313" key="3">
    <source>
        <dbReference type="Proteomes" id="UP000242519"/>
    </source>
</evidence>
<feature type="region of interest" description="Disordered" evidence="1">
    <location>
        <begin position="221"/>
        <end position="240"/>
    </location>
</feature>
<accession>A0A218ZCQ2</accession>
<feature type="compositionally biased region" description="Acidic residues" evidence="1">
    <location>
        <begin position="372"/>
        <end position="385"/>
    </location>
</feature>
<feature type="compositionally biased region" description="Basic and acidic residues" evidence="1">
    <location>
        <begin position="625"/>
        <end position="634"/>
    </location>
</feature>
<proteinExistence type="predicted"/>
<dbReference type="EMBL" id="MZNU01000068">
    <property type="protein sequence ID" value="OWP05534.1"/>
    <property type="molecule type" value="Genomic_DNA"/>
</dbReference>
<keyword evidence="3" id="KW-1185">Reference proteome</keyword>
<feature type="compositionally biased region" description="Polar residues" evidence="1">
    <location>
        <begin position="652"/>
        <end position="661"/>
    </location>
</feature>
<evidence type="ECO:0000256" key="1">
    <source>
        <dbReference type="SAM" id="MobiDB-lite"/>
    </source>
</evidence>
<feature type="region of interest" description="Disordered" evidence="1">
    <location>
        <begin position="1"/>
        <end position="59"/>
    </location>
</feature>
<dbReference type="InParanoid" id="A0A218ZCQ2"/>
<comment type="caution">
    <text evidence="2">The sequence shown here is derived from an EMBL/GenBank/DDBJ whole genome shotgun (WGS) entry which is preliminary data.</text>
</comment>
<evidence type="ECO:0000313" key="2">
    <source>
        <dbReference type="EMBL" id="OWP05534.1"/>
    </source>
</evidence>
<feature type="compositionally biased region" description="Basic and acidic residues" evidence="1">
    <location>
        <begin position="42"/>
        <end position="53"/>
    </location>
</feature>
<organism evidence="2 3">
    <name type="scientific">Diplocarpon coronariae</name>
    <dbReference type="NCBI Taxonomy" id="2795749"/>
    <lineage>
        <taxon>Eukaryota</taxon>
        <taxon>Fungi</taxon>
        <taxon>Dikarya</taxon>
        <taxon>Ascomycota</taxon>
        <taxon>Pezizomycotina</taxon>
        <taxon>Leotiomycetes</taxon>
        <taxon>Helotiales</taxon>
        <taxon>Drepanopezizaceae</taxon>
        <taxon>Diplocarpon</taxon>
    </lineage>
</organism>
<feature type="compositionally biased region" description="Polar residues" evidence="1">
    <location>
        <begin position="224"/>
        <end position="234"/>
    </location>
</feature>
<dbReference type="OrthoDB" id="4749037at2759"/>
<feature type="compositionally biased region" description="Basic and acidic residues" evidence="1">
    <location>
        <begin position="386"/>
        <end position="396"/>
    </location>
</feature>
<gene>
    <name evidence="2" type="ORF">B2J93_7878</name>
</gene>
<feature type="region of interest" description="Disordered" evidence="1">
    <location>
        <begin position="370"/>
        <end position="404"/>
    </location>
</feature>
<feature type="compositionally biased region" description="Polar residues" evidence="1">
    <location>
        <begin position="676"/>
        <end position="688"/>
    </location>
</feature>